<organism evidence="5 6">
    <name type="scientific">Enterococcus phoeniculicola ATCC BAA-412</name>
    <dbReference type="NCBI Taxonomy" id="1158610"/>
    <lineage>
        <taxon>Bacteria</taxon>
        <taxon>Bacillati</taxon>
        <taxon>Bacillota</taxon>
        <taxon>Bacilli</taxon>
        <taxon>Lactobacillales</taxon>
        <taxon>Enterococcaceae</taxon>
        <taxon>Enterococcus</taxon>
    </lineage>
</organism>
<dbReference type="PATRIC" id="fig|1158610.3.peg.843"/>
<dbReference type="GO" id="GO:0016810">
    <property type="term" value="F:hydrolase activity, acting on carbon-nitrogen (but not peptide) bonds"/>
    <property type="evidence" value="ECO:0007669"/>
    <property type="project" value="InterPro"/>
</dbReference>
<keyword evidence="3" id="KW-0472">Membrane</keyword>
<evidence type="ECO:0000313" key="5">
    <source>
        <dbReference type="EMBL" id="EOL46059.1"/>
    </source>
</evidence>
<dbReference type="PANTHER" id="PTHR10587:SF133">
    <property type="entry name" value="CHITIN DEACETYLASE 1-RELATED"/>
    <property type="match status" value="1"/>
</dbReference>
<evidence type="ECO:0000256" key="2">
    <source>
        <dbReference type="ARBA" id="ARBA00022801"/>
    </source>
</evidence>
<dbReference type="Proteomes" id="UP000013785">
    <property type="component" value="Unassembled WGS sequence"/>
</dbReference>
<dbReference type="Pfam" id="PF01522">
    <property type="entry name" value="Polysacc_deac_1"/>
    <property type="match status" value="1"/>
</dbReference>
<dbReference type="InterPro" id="IPR002509">
    <property type="entry name" value="NODB_dom"/>
</dbReference>
<evidence type="ECO:0000256" key="1">
    <source>
        <dbReference type="ARBA" id="ARBA00022723"/>
    </source>
</evidence>
<dbReference type="GO" id="GO:0016020">
    <property type="term" value="C:membrane"/>
    <property type="evidence" value="ECO:0007669"/>
    <property type="project" value="TreeGrafter"/>
</dbReference>
<evidence type="ECO:0000259" key="4">
    <source>
        <dbReference type="PROSITE" id="PS51677"/>
    </source>
</evidence>
<dbReference type="InterPro" id="IPR050248">
    <property type="entry name" value="Polysacc_deacetylase_ArnD"/>
</dbReference>
<keyword evidence="2" id="KW-0378">Hydrolase</keyword>
<proteinExistence type="predicted"/>
<dbReference type="PROSITE" id="PS51677">
    <property type="entry name" value="NODB"/>
    <property type="match status" value="1"/>
</dbReference>
<feature type="transmembrane region" description="Helical" evidence="3">
    <location>
        <begin position="20"/>
        <end position="37"/>
    </location>
</feature>
<keyword evidence="3" id="KW-0812">Transmembrane</keyword>
<dbReference type="InterPro" id="IPR011330">
    <property type="entry name" value="Glyco_hydro/deAcase_b/a-brl"/>
</dbReference>
<evidence type="ECO:0000313" key="6">
    <source>
        <dbReference type="Proteomes" id="UP000013785"/>
    </source>
</evidence>
<gene>
    <name evidence="5" type="ORF">UC3_00864</name>
</gene>
<dbReference type="GO" id="GO:0005975">
    <property type="term" value="P:carbohydrate metabolic process"/>
    <property type="evidence" value="ECO:0007669"/>
    <property type="project" value="InterPro"/>
</dbReference>
<dbReference type="AlphaFoldDB" id="R3TWU4"/>
<dbReference type="STRING" id="154621.RV11_GL001215"/>
<dbReference type="HOGENOM" id="CLU_037608_0_0_9"/>
<dbReference type="GO" id="GO:0046872">
    <property type="term" value="F:metal ion binding"/>
    <property type="evidence" value="ECO:0007669"/>
    <property type="project" value="UniProtKB-KW"/>
</dbReference>
<evidence type="ECO:0000256" key="3">
    <source>
        <dbReference type="SAM" id="Phobius"/>
    </source>
</evidence>
<dbReference type="PANTHER" id="PTHR10587">
    <property type="entry name" value="GLYCOSYL TRANSFERASE-RELATED"/>
    <property type="match status" value="1"/>
</dbReference>
<comment type="caution">
    <text evidence="5">The sequence shown here is derived from an EMBL/GenBank/DDBJ whole genome shotgun (WGS) entry which is preliminary data.</text>
</comment>
<keyword evidence="1" id="KW-0479">Metal-binding</keyword>
<keyword evidence="6" id="KW-1185">Reference proteome</keyword>
<keyword evidence="3" id="KW-1133">Transmembrane helix</keyword>
<accession>R3TWU4</accession>
<dbReference type="OrthoDB" id="9812065at2"/>
<protein>
    <recommendedName>
        <fullName evidence="4">NodB homology domain-containing protein</fullName>
    </recommendedName>
</protein>
<reference evidence="5 6" key="1">
    <citation type="submission" date="2013-02" db="EMBL/GenBank/DDBJ databases">
        <title>The Genome Sequence of Enterococcus phoeniculicola BAA-412.</title>
        <authorList>
            <consortium name="The Broad Institute Genome Sequencing Platform"/>
            <consortium name="The Broad Institute Genome Sequencing Center for Infectious Disease"/>
            <person name="Earl A.M."/>
            <person name="Gilmore M.S."/>
            <person name="Lebreton F."/>
            <person name="Walker B."/>
            <person name="Young S.K."/>
            <person name="Zeng Q."/>
            <person name="Gargeya S."/>
            <person name="Fitzgerald M."/>
            <person name="Haas B."/>
            <person name="Abouelleil A."/>
            <person name="Alvarado L."/>
            <person name="Arachchi H.M."/>
            <person name="Berlin A.M."/>
            <person name="Chapman S.B."/>
            <person name="Dewar J."/>
            <person name="Goldberg J."/>
            <person name="Griggs A."/>
            <person name="Gujja S."/>
            <person name="Hansen M."/>
            <person name="Howarth C."/>
            <person name="Imamovic A."/>
            <person name="Larimer J."/>
            <person name="McCowan C."/>
            <person name="Murphy C."/>
            <person name="Neiman D."/>
            <person name="Pearson M."/>
            <person name="Priest M."/>
            <person name="Roberts A."/>
            <person name="Saif S."/>
            <person name="Shea T."/>
            <person name="Sisk P."/>
            <person name="Sykes S."/>
            <person name="Wortman J."/>
            <person name="Nusbaum C."/>
            <person name="Birren B."/>
        </authorList>
    </citation>
    <scope>NUCLEOTIDE SEQUENCE [LARGE SCALE GENOMIC DNA]</scope>
    <source>
        <strain evidence="5 6">ATCC BAA-412</strain>
    </source>
</reference>
<sequence length="470" mass="53433">MTQPYQSRKQIHRKKKKNWLPLLPVCILFLAGGTYVINKMLVDLNPQQEKAHASSSSKKSEKEQAKESLLTQLSNEKWTKSESYSTSEQTFFIDDLKNEENLGLLFSHFPKENAPEIVTGKEVSEDYSEALKRVYYDFSSYTWNETKKIYDKTESNSGEASFMKADTHELPKITDFFPSKTELMHSHFLIQQEILNSSQDGNKIIDEVLNQQPFTPEELTVSKVNDVGIQVNLTKPIGDVSSFTLPWAEFAYYLNPKYVSTQYFPKKETKQVALTFDDGPSPETTERLLDILKEENVKATFFVLGNAAQANPSILEKIISEGHVIGNHSYDHAKLTQLSPEAVKKEMQDTDKIVYQTTGQLPKYIRPPYGAMKESIAKTLNQPLIHWNIDTEDWKKGSPEDIVGAVNENLENGSVILLHDIHKTSVDSVQPLIQSLKKQGYTFTSINSLFEGPHRGTQYFGGSREINVFQ</sequence>
<dbReference type="SUPFAM" id="SSF88713">
    <property type="entry name" value="Glycoside hydrolase/deacetylase"/>
    <property type="match status" value="1"/>
</dbReference>
<dbReference type="eggNOG" id="COG0726">
    <property type="taxonomic scope" value="Bacteria"/>
</dbReference>
<dbReference type="CDD" id="cd10917">
    <property type="entry name" value="CE4_NodB_like_6s_7s"/>
    <property type="match status" value="1"/>
</dbReference>
<dbReference type="Gene3D" id="3.20.20.370">
    <property type="entry name" value="Glycoside hydrolase/deacetylase"/>
    <property type="match status" value="1"/>
</dbReference>
<feature type="domain" description="NodB homology" evidence="4">
    <location>
        <begin position="270"/>
        <end position="444"/>
    </location>
</feature>
<dbReference type="RefSeq" id="WP_010767537.1">
    <property type="nucleotide sequence ID" value="NZ_ASWE01000002.1"/>
</dbReference>
<name>R3TWU4_9ENTE</name>
<dbReference type="EMBL" id="AJAT01000011">
    <property type="protein sequence ID" value="EOL46059.1"/>
    <property type="molecule type" value="Genomic_DNA"/>
</dbReference>